<reference evidence="2" key="1">
    <citation type="journal article" date="2015" name="Nature">
        <title>Complex archaea that bridge the gap between prokaryotes and eukaryotes.</title>
        <authorList>
            <person name="Spang A."/>
            <person name="Saw J.H."/>
            <person name="Jorgensen S.L."/>
            <person name="Zaremba-Niedzwiedzka K."/>
            <person name="Martijn J."/>
            <person name="Lind A.E."/>
            <person name="van Eijk R."/>
            <person name="Schleper C."/>
            <person name="Guy L."/>
            <person name="Ettema T.J."/>
        </authorList>
    </citation>
    <scope>NUCLEOTIDE SEQUENCE</scope>
</reference>
<keyword evidence="1" id="KW-1133">Transmembrane helix</keyword>
<protein>
    <submittedName>
        <fullName evidence="2">Uncharacterized protein</fullName>
    </submittedName>
</protein>
<keyword evidence="1" id="KW-0472">Membrane</keyword>
<comment type="caution">
    <text evidence="2">The sequence shown here is derived from an EMBL/GenBank/DDBJ whole genome shotgun (WGS) entry which is preliminary data.</text>
</comment>
<keyword evidence="1" id="KW-0812">Transmembrane</keyword>
<evidence type="ECO:0000256" key="1">
    <source>
        <dbReference type="SAM" id="Phobius"/>
    </source>
</evidence>
<gene>
    <name evidence="2" type="ORF">LCGC14_2697280</name>
</gene>
<proteinExistence type="predicted"/>
<evidence type="ECO:0000313" key="2">
    <source>
        <dbReference type="EMBL" id="KKK93000.1"/>
    </source>
</evidence>
<dbReference type="AlphaFoldDB" id="A0A0F9A4A9"/>
<organism evidence="2">
    <name type="scientific">marine sediment metagenome</name>
    <dbReference type="NCBI Taxonomy" id="412755"/>
    <lineage>
        <taxon>unclassified sequences</taxon>
        <taxon>metagenomes</taxon>
        <taxon>ecological metagenomes</taxon>
    </lineage>
</organism>
<sequence length="45" mass="5232">MKCTDPLCELCFPDVREPEEMGWGWPYLILLGIFVLFVILWMVGA</sequence>
<dbReference type="EMBL" id="LAZR01047962">
    <property type="protein sequence ID" value="KKK93000.1"/>
    <property type="molecule type" value="Genomic_DNA"/>
</dbReference>
<name>A0A0F9A4A9_9ZZZZ</name>
<feature type="transmembrane region" description="Helical" evidence="1">
    <location>
        <begin position="23"/>
        <end position="43"/>
    </location>
</feature>
<accession>A0A0F9A4A9</accession>